<dbReference type="Proteomes" id="UP001141806">
    <property type="component" value="Unassembled WGS sequence"/>
</dbReference>
<sequence length="270" mass="28517">MATHSGVASELSATVASELSTASGGGAGADGSFAGLGFGTMSPSDGALPLVTRTILTGTSTGYGRGGDQDSGLRVEKSYPDSTVNPNFAIASSSLGGRGAVLRRIVWLPVNHRQWKFSQQEKGKDVTVDSVLPVSDEVVIHNNDASPEEVGVSKSPPRKELWSDIADKDDEQMPNVKVDGEITPPNNNGADRCSHEVENSNAEVNTINASRSGQITTTTPGMVEVSFHEVEKIDRMHGGSKEPFNSVRRTRGRLKKQIESGGADDPTISK</sequence>
<accession>A0A9Q0HCI5</accession>
<protein>
    <submittedName>
        <fullName evidence="2">Uncharacterized protein</fullName>
    </submittedName>
</protein>
<dbReference type="AlphaFoldDB" id="A0A9Q0HCI5"/>
<evidence type="ECO:0000313" key="2">
    <source>
        <dbReference type="EMBL" id="KAJ4961602.1"/>
    </source>
</evidence>
<evidence type="ECO:0000256" key="1">
    <source>
        <dbReference type="SAM" id="MobiDB-lite"/>
    </source>
</evidence>
<evidence type="ECO:0000313" key="3">
    <source>
        <dbReference type="Proteomes" id="UP001141806"/>
    </source>
</evidence>
<dbReference type="EMBL" id="JAMYWD010000009">
    <property type="protein sequence ID" value="KAJ4961602.1"/>
    <property type="molecule type" value="Genomic_DNA"/>
</dbReference>
<organism evidence="2 3">
    <name type="scientific">Protea cynaroides</name>
    <dbReference type="NCBI Taxonomy" id="273540"/>
    <lineage>
        <taxon>Eukaryota</taxon>
        <taxon>Viridiplantae</taxon>
        <taxon>Streptophyta</taxon>
        <taxon>Embryophyta</taxon>
        <taxon>Tracheophyta</taxon>
        <taxon>Spermatophyta</taxon>
        <taxon>Magnoliopsida</taxon>
        <taxon>Proteales</taxon>
        <taxon>Proteaceae</taxon>
        <taxon>Protea</taxon>
    </lineage>
</organism>
<name>A0A9Q0HCI5_9MAGN</name>
<comment type="caution">
    <text evidence="2">The sequence shown here is derived from an EMBL/GenBank/DDBJ whole genome shotgun (WGS) entry which is preliminary data.</text>
</comment>
<reference evidence="2" key="1">
    <citation type="journal article" date="2023" name="Plant J.">
        <title>The genome of the king protea, Protea cynaroides.</title>
        <authorList>
            <person name="Chang J."/>
            <person name="Duong T.A."/>
            <person name="Schoeman C."/>
            <person name="Ma X."/>
            <person name="Roodt D."/>
            <person name="Barker N."/>
            <person name="Li Z."/>
            <person name="Van de Peer Y."/>
            <person name="Mizrachi E."/>
        </authorList>
    </citation>
    <scope>NUCLEOTIDE SEQUENCE</scope>
    <source>
        <tissue evidence="2">Young leaves</tissue>
    </source>
</reference>
<keyword evidence="3" id="KW-1185">Reference proteome</keyword>
<proteinExistence type="predicted"/>
<feature type="region of interest" description="Disordered" evidence="1">
    <location>
        <begin position="232"/>
        <end position="270"/>
    </location>
</feature>
<gene>
    <name evidence="2" type="ORF">NE237_021512</name>
</gene>